<dbReference type="PROSITE" id="PS50280">
    <property type="entry name" value="SET"/>
    <property type="match status" value="1"/>
</dbReference>
<evidence type="ECO:0000256" key="5">
    <source>
        <dbReference type="ARBA" id="ARBA00023117"/>
    </source>
</evidence>
<dbReference type="InterPro" id="IPR001214">
    <property type="entry name" value="SET_dom"/>
</dbReference>
<dbReference type="CDD" id="cd19170">
    <property type="entry name" value="SET_KMT2A_2B"/>
    <property type="match status" value="1"/>
</dbReference>
<feature type="compositionally biased region" description="Basic residues" evidence="8">
    <location>
        <begin position="57"/>
        <end position="69"/>
    </location>
</feature>
<dbReference type="InterPro" id="IPR046341">
    <property type="entry name" value="SET_dom_sf"/>
</dbReference>
<dbReference type="GO" id="GO:0032259">
    <property type="term" value="P:methylation"/>
    <property type="evidence" value="ECO:0007669"/>
    <property type="project" value="UniProtKB-KW"/>
</dbReference>
<evidence type="ECO:0000256" key="8">
    <source>
        <dbReference type="SAM" id="MobiDB-lite"/>
    </source>
</evidence>
<keyword evidence="7" id="KW-0804">Transcription</keyword>
<keyword evidence="6" id="KW-0238">DNA-binding</keyword>
<dbReference type="SMART" id="SM00317">
    <property type="entry name" value="SET"/>
    <property type="match status" value="1"/>
</dbReference>
<evidence type="ECO:0000259" key="10">
    <source>
        <dbReference type="PROSITE" id="PS50868"/>
    </source>
</evidence>
<dbReference type="Gene3D" id="2.170.270.10">
    <property type="entry name" value="SET domain"/>
    <property type="match status" value="1"/>
</dbReference>
<dbReference type="SUPFAM" id="SSF82199">
    <property type="entry name" value="SET domain"/>
    <property type="match status" value="1"/>
</dbReference>
<dbReference type="PANTHER" id="PTHR45838">
    <property type="entry name" value="HISTONE-LYSINE-N-METHYLTRANSFERASE 2 KMT2 FAMILY MEMBER"/>
    <property type="match status" value="1"/>
</dbReference>
<organism evidence="11">
    <name type="scientific">Arion vulgaris</name>
    <dbReference type="NCBI Taxonomy" id="1028688"/>
    <lineage>
        <taxon>Eukaryota</taxon>
        <taxon>Metazoa</taxon>
        <taxon>Spiralia</taxon>
        <taxon>Lophotrochozoa</taxon>
        <taxon>Mollusca</taxon>
        <taxon>Gastropoda</taxon>
        <taxon>Heterobranchia</taxon>
        <taxon>Euthyneura</taxon>
        <taxon>Panpulmonata</taxon>
        <taxon>Eupulmonata</taxon>
        <taxon>Stylommatophora</taxon>
        <taxon>Helicina</taxon>
        <taxon>Arionoidea</taxon>
        <taxon>Arionidae</taxon>
        <taxon>Arion</taxon>
    </lineage>
</organism>
<dbReference type="GO" id="GO:0042800">
    <property type="term" value="F:histone H3K4 methyltransferase activity"/>
    <property type="evidence" value="ECO:0007669"/>
    <property type="project" value="TreeGrafter"/>
</dbReference>
<evidence type="ECO:0000256" key="6">
    <source>
        <dbReference type="ARBA" id="ARBA00023125"/>
    </source>
</evidence>
<protein>
    <recommendedName>
        <fullName evidence="12">Histone-lysine N-methyltransferase</fullName>
    </recommendedName>
</protein>
<dbReference type="SMART" id="SM00542">
    <property type="entry name" value="FYRC"/>
    <property type="match status" value="1"/>
</dbReference>
<dbReference type="AlphaFoldDB" id="A0A0B6YTN6"/>
<dbReference type="PANTHER" id="PTHR45838:SF4">
    <property type="entry name" value="HISTONE-LYSINE N-METHYLTRANSFERASE TRITHORAX"/>
    <property type="match status" value="1"/>
</dbReference>
<feature type="region of interest" description="Disordered" evidence="8">
    <location>
        <begin position="48"/>
        <end position="82"/>
    </location>
</feature>
<dbReference type="PROSITE" id="PS51543">
    <property type="entry name" value="FYRC"/>
    <property type="match status" value="1"/>
</dbReference>
<dbReference type="GO" id="GO:0003677">
    <property type="term" value="F:DNA binding"/>
    <property type="evidence" value="ECO:0007669"/>
    <property type="project" value="UniProtKB-KW"/>
</dbReference>
<name>A0A0B6YTN6_9EUPU</name>
<evidence type="ECO:0000256" key="7">
    <source>
        <dbReference type="ARBA" id="ARBA00023163"/>
    </source>
</evidence>
<gene>
    <name evidence="11" type="primary">ORF36900</name>
</gene>
<keyword evidence="3" id="KW-0949">S-adenosyl-L-methionine</keyword>
<evidence type="ECO:0000256" key="3">
    <source>
        <dbReference type="ARBA" id="ARBA00022691"/>
    </source>
</evidence>
<proteinExistence type="predicted"/>
<keyword evidence="1" id="KW-0489">Methyltransferase</keyword>
<dbReference type="Gene3D" id="3.30.160.360">
    <property type="match status" value="1"/>
</dbReference>
<feature type="domain" description="SET" evidence="9">
    <location>
        <begin position="370"/>
        <end position="486"/>
    </location>
</feature>
<dbReference type="EMBL" id="HACG01012749">
    <property type="protein sequence ID" value="CEK59614.1"/>
    <property type="molecule type" value="Transcribed_RNA"/>
</dbReference>
<dbReference type="SMART" id="SM00508">
    <property type="entry name" value="PostSET"/>
    <property type="match status" value="1"/>
</dbReference>
<dbReference type="InterPro" id="IPR047219">
    <property type="entry name" value="KMT2A_2B_SET"/>
</dbReference>
<evidence type="ECO:0000256" key="2">
    <source>
        <dbReference type="ARBA" id="ARBA00022679"/>
    </source>
</evidence>
<accession>A0A0B6YTN6</accession>
<dbReference type="InterPro" id="IPR003889">
    <property type="entry name" value="FYrich_C"/>
</dbReference>
<feature type="compositionally biased region" description="Low complexity" evidence="8">
    <location>
        <begin position="1"/>
        <end position="18"/>
    </location>
</feature>
<dbReference type="FunFam" id="2.170.270.10:FF:000004">
    <property type="entry name" value="Histone-lysine N-methyltransferase"/>
    <property type="match status" value="1"/>
</dbReference>
<evidence type="ECO:0008006" key="12">
    <source>
        <dbReference type="Google" id="ProtNLM"/>
    </source>
</evidence>
<feature type="region of interest" description="Disordered" evidence="8">
    <location>
        <begin position="184"/>
        <end position="204"/>
    </location>
</feature>
<dbReference type="GO" id="GO:0045893">
    <property type="term" value="P:positive regulation of DNA-templated transcription"/>
    <property type="evidence" value="ECO:0007669"/>
    <property type="project" value="TreeGrafter"/>
</dbReference>
<keyword evidence="5" id="KW-0103">Bromodomain</keyword>
<evidence type="ECO:0000313" key="11">
    <source>
        <dbReference type="EMBL" id="CEK59614.1"/>
    </source>
</evidence>
<evidence type="ECO:0000259" key="9">
    <source>
        <dbReference type="PROSITE" id="PS50280"/>
    </source>
</evidence>
<evidence type="ECO:0000256" key="1">
    <source>
        <dbReference type="ARBA" id="ARBA00022603"/>
    </source>
</evidence>
<dbReference type="Pfam" id="PF05965">
    <property type="entry name" value="FYRC"/>
    <property type="match status" value="1"/>
</dbReference>
<reference evidence="11" key="1">
    <citation type="submission" date="2014-12" db="EMBL/GenBank/DDBJ databases">
        <title>Insight into the proteome of Arion vulgaris.</title>
        <authorList>
            <person name="Aradska J."/>
            <person name="Bulat T."/>
            <person name="Smidak R."/>
            <person name="Sarate P."/>
            <person name="Gangsoo J."/>
            <person name="Sialana F."/>
            <person name="Bilban M."/>
            <person name="Lubec G."/>
        </authorList>
    </citation>
    <scope>NUCLEOTIDE SEQUENCE</scope>
    <source>
        <tissue evidence="11">Skin</tissue>
    </source>
</reference>
<feature type="domain" description="Post-SET" evidence="10">
    <location>
        <begin position="492"/>
        <end position="508"/>
    </location>
</feature>
<dbReference type="Pfam" id="PF00856">
    <property type="entry name" value="SET"/>
    <property type="match status" value="1"/>
</dbReference>
<sequence length="508" mass="57673">NIYSSNNTSSSQTMPSSSFVNNANQEASPGGDYIRLPTTITEDFLADSEQQESQQHLPHHLQHPSHHHIAQQQQQLQRSPHKRASFPLMFPTKKPQAAKSLSMGARARKQILQKSVLKNDIPLPKAGIDGRHNKIVEKRKRGPRTRRLQTALVASHHPLIHHKKGADSLPQPTLEEEVIATPLDLGKGEHPPGSGAKAERERSQSRLRFEITSDDGFSCQGDTVEDAWNQVLEKVQDVRAASRMKQLSYAGISGRTMFGLDHEAVVYLIEQLYGAVHCHHNYKFRFHKYDLDQADEEVALNSTGSARSESFIGRKPFDMFNFLKSVYRTKPGDDEREKEEEMALKSSRRATSLSLPMAMRFRKLKTFAKEAVDVYRSKIHGRGLFCKRNIDAGEMVIEYAGEVIRASLTDKREKYYESKGIGCYMFRIDDDEVVDATMHGSAARFINHSCEPNCFSKVILVDGKKHIVIFAMRPIKRGEELTYDYKFPIEEVKIPCSCGSKRCRKYLN</sequence>
<evidence type="ECO:0000256" key="4">
    <source>
        <dbReference type="ARBA" id="ARBA00023015"/>
    </source>
</evidence>
<keyword evidence="4" id="KW-0805">Transcription regulation</keyword>
<dbReference type="GO" id="GO:0035097">
    <property type="term" value="C:histone methyltransferase complex"/>
    <property type="evidence" value="ECO:0007669"/>
    <property type="project" value="TreeGrafter"/>
</dbReference>
<dbReference type="InterPro" id="IPR003616">
    <property type="entry name" value="Post-SET_dom"/>
</dbReference>
<dbReference type="PROSITE" id="PS50868">
    <property type="entry name" value="POST_SET"/>
    <property type="match status" value="1"/>
</dbReference>
<feature type="region of interest" description="Disordered" evidence="8">
    <location>
        <begin position="1"/>
        <end position="35"/>
    </location>
</feature>
<feature type="non-terminal residue" evidence="11">
    <location>
        <position position="1"/>
    </location>
</feature>
<keyword evidence="2" id="KW-0808">Transferase</keyword>